<reference evidence="10 11" key="1">
    <citation type="journal article" date="2019" name="bioRxiv">
        <title>Bacteria contribute to plant secondary compound degradation in a generalist herbivore system.</title>
        <authorList>
            <person name="Francoeur C.B."/>
            <person name="Khadempour L."/>
            <person name="Moreira-Soto R.D."/>
            <person name="Gotting K."/>
            <person name="Book A.J."/>
            <person name="Pinto-Tomas A.A."/>
            <person name="Keefover-Ring K."/>
            <person name="Currie C.R."/>
        </authorList>
    </citation>
    <scope>NUCLEOTIDE SEQUENCE [LARGE SCALE GENOMIC DNA]</scope>
    <source>
        <strain evidence="10">Acro-835</strain>
    </source>
</reference>
<dbReference type="Pfam" id="PF00345">
    <property type="entry name" value="PapD_N"/>
    <property type="match status" value="1"/>
</dbReference>
<dbReference type="InterPro" id="IPR016148">
    <property type="entry name" value="Pili_assmbl_chaperone_C"/>
</dbReference>
<sequence length="251" mass="28880">MSLYRILKHSLLVLSLMCLSSTFANAADHDERPGLTYYVMRVIYPENEKGGVTLTTYNKTDRAWLLQSFIRPVGEEGLPDFDGASNAKMPFIVTPPLERLDAQSELTLRIRRNEVSLPDDRESVFFIAMKAIPAQQENQGTGESKVVLAVVNNMKVFYRPIGLKKRAIEYLDHELRFRKEDHQLIAVNPTPYWITFSHLQAGKQALNKEQLRLMVPPEGERIYTLPQKVTGKIKWQLIDEDGWSTKVRYQN</sequence>
<dbReference type="InterPro" id="IPR016147">
    <property type="entry name" value="Pili_assmbl_chaperone_N"/>
</dbReference>
<dbReference type="InterPro" id="IPR013783">
    <property type="entry name" value="Ig-like_fold"/>
</dbReference>
<keyword evidence="4 7" id="KW-0732">Signal</keyword>
<feature type="chain" id="PRO_5045892830" evidence="7">
    <location>
        <begin position="27"/>
        <end position="251"/>
    </location>
</feature>
<evidence type="ECO:0000256" key="3">
    <source>
        <dbReference type="ARBA" id="ARBA00022558"/>
    </source>
</evidence>
<evidence type="ECO:0000256" key="5">
    <source>
        <dbReference type="ARBA" id="ARBA00022764"/>
    </source>
</evidence>
<comment type="caution">
    <text evidence="10">The sequence shown here is derived from an EMBL/GenBank/DDBJ whole genome shotgun (WGS) entry which is preliminary data.</text>
</comment>
<name>A0ABX0RGP4_9GAMM</name>
<evidence type="ECO:0000313" key="11">
    <source>
        <dbReference type="Proteomes" id="UP001515683"/>
    </source>
</evidence>
<evidence type="ECO:0000256" key="4">
    <source>
        <dbReference type="ARBA" id="ARBA00022729"/>
    </source>
</evidence>
<evidence type="ECO:0000259" key="8">
    <source>
        <dbReference type="Pfam" id="PF00345"/>
    </source>
</evidence>
<keyword evidence="11" id="KW-1185">Reference proteome</keyword>
<keyword evidence="5" id="KW-0574">Periplasm</keyword>
<organism evidence="10 11">
    <name type="scientific">Candidatus Pantoea multigeneris</name>
    <dbReference type="NCBI Taxonomy" id="2608357"/>
    <lineage>
        <taxon>Bacteria</taxon>
        <taxon>Pseudomonadati</taxon>
        <taxon>Pseudomonadota</taxon>
        <taxon>Gammaproteobacteria</taxon>
        <taxon>Enterobacterales</taxon>
        <taxon>Erwiniaceae</taxon>
        <taxon>Pantoea</taxon>
    </lineage>
</organism>
<gene>
    <name evidence="10" type="ORF">F3J40_17895</name>
</gene>
<accession>A0ABX0RGP4</accession>
<evidence type="ECO:0000313" key="10">
    <source>
        <dbReference type="EMBL" id="NIF23456.1"/>
    </source>
</evidence>
<keyword evidence="3" id="KW-1029">Fimbrium biogenesis</keyword>
<dbReference type="InterPro" id="IPR008962">
    <property type="entry name" value="PapD-like_sf"/>
</dbReference>
<dbReference type="Gene3D" id="2.60.40.10">
    <property type="entry name" value="Immunoglobulins"/>
    <property type="match status" value="2"/>
</dbReference>
<dbReference type="PRINTS" id="PR00969">
    <property type="entry name" value="CHAPERONPILI"/>
</dbReference>
<dbReference type="InterPro" id="IPR036316">
    <property type="entry name" value="Pili_assmbl_chap_C_dom_sf"/>
</dbReference>
<dbReference type="InterPro" id="IPR001829">
    <property type="entry name" value="Pili_assmbl_chaperone_bac"/>
</dbReference>
<feature type="domain" description="Pili assembly chaperone C-terminal" evidence="9">
    <location>
        <begin position="187"/>
        <end position="242"/>
    </location>
</feature>
<protein>
    <submittedName>
        <fullName evidence="10">Molecular chaperone</fullName>
    </submittedName>
</protein>
<dbReference type="SUPFAM" id="SSF49584">
    <property type="entry name" value="Periplasmic chaperone C-domain"/>
    <property type="match status" value="1"/>
</dbReference>
<dbReference type="PANTHER" id="PTHR30251:SF11">
    <property type="entry name" value="CHAPERONE PROTEIN FIMC-RELATED"/>
    <property type="match status" value="1"/>
</dbReference>
<feature type="domain" description="Pili assembly chaperone N-terminal" evidence="8">
    <location>
        <begin position="38"/>
        <end position="163"/>
    </location>
</feature>
<evidence type="ECO:0000259" key="9">
    <source>
        <dbReference type="Pfam" id="PF02753"/>
    </source>
</evidence>
<dbReference type="Pfam" id="PF02753">
    <property type="entry name" value="PapD_C"/>
    <property type="match status" value="1"/>
</dbReference>
<dbReference type="Proteomes" id="UP001515683">
    <property type="component" value="Unassembled WGS sequence"/>
</dbReference>
<evidence type="ECO:0000256" key="6">
    <source>
        <dbReference type="ARBA" id="ARBA00023186"/>
    </source>
</evidence>
<proteinExistence type="inferred from homology"/>
<dbReference type="RefSeq" id="WP_167016729.1">
    <property type="nucleotide sequence ID" value="NZ_VWXF01000008.1"/>
</dbReference>
<keyword evidence="6" id="KW-0143">Chaperone</keyword>
<comment type="subcellular location">
    <subcellularLocation>
        <location evidence="1">Periplasm</location>
    </subcellularLocation>
</comment>
<dbReference type="EMBL" id="VWXF01000008">
    <property type="protein sequence ID" value="NIF23456.1"/>
    <property type="molecule type" value="Genomic_DNA"/>
</dbReference>
<evidence type="ECO:0000256" key="7">
    <source>
        <dbReference type="SAM" id="SignalP"/>
    </source>
</evidence>
<comment type="similarity">
    <text evidence="2">Belongs to the periplasmic pilus chaperone family.</text>
</comment>
<evidence type="ECO:0000256" key="1">
    <source>
        <dbReference type="ARBA" id="ARBA00004418"/>
    </source>
</evidence>
<dbReference type="SUPFAM" id="SSF49354">
    <property type="entry name" value="PapD-like"/>
    <property type="match status" value="1"/>
</dbReference>
<dbReference type="InterPro" id="IPR050643">
    <property type="entry name" value="Periplasmic_pilus_chap"/>
</dbReference>
<feature type="signal peptide" evidence="7">
    <location>
        <begin position="1"/>
        <end position="26"/>
    </location>
</feature>
<evidence type="ECO:0000256" key="2">
    <source>
        <dbReference type="ARBA" id="ARBA00007399"/>
    </source>
</evidence>
<dbReference type="PANTHER" id="PTHR30251">
    <property type="entry name" value="PILUS ASSEMBLY CHAPERONE"/>
    <property type="match status" value="1"/>
</dbReference>